<gene>
    <name evidence="8" type="ORF">DK846_05075</name>
</gene>
<feature type="domain" description="Type II secretion system protein GspF" evidence="7">
    <location>
        <begin position="434"/>
        <end position="560"/>
    </location>
</feature>
<dbReference type="InterPro" id="IPR042094">
    <property type="entry name" value="T2SS_GspF_sf"/>
</dbReference>
<evidence type="ECO:0000313" key="8">
    <source>
        <dbReference type="EMBL" id="PWR73201.1"/>
    </source>
</evidence>
<comment type="caution">
    <text evidence="8">The sequence shown here is derived from an EMBL/GenBank/DDBJ whole genome shotgun (WGS) entry which is preliminary data.</text>
</comment>
<evidence type="ECO:0000256" key="2">
    <source>
        <dbReference type="ARBA" id="ARBA00022475"/>
    </source>
</evidence>
<keyword evidence="5 6" id="KW-0472">Membrane</keyword>
<keyword evidence="3 6" id="KW-0812">Transmembrane</keyword>
<feature type="transmembrane region" description="Helical" evidence="6">
    <location>
        <begin position="244"/>
        <end position="271"/>
    </location>
</feature>
<reference evidence="8 9" key="1">
    <citation type="submission" date="2018-05" db="EMBL/GenBank/DDBJ databases">
        <title>Draft genome of Methanospirillum lacunae Ki8-1.</title>
        <authorList>
            <person name="Dueholm M.S."/>
            <person name="Nielsen P.H."/>
            <person name="Bakmann L.F."/>
            <person name="Otzen D.E."/>
        </authorList>
    </citation>
    <scope>NUCLEOTIDE SEQUENCE [LARGE SCALE GENOMIC DNA]</scope>
    <source>
        <strain evidence="8 9">Ki8-1</strain>
    </source>
</reference>
<feature type="transmembrane region" description="Helical" evidence="6">
    <location>
        <begin position="538"/>
        <end position="559"/>
    </location>
</feature>
<evidence type="ECO:0000256" key="1">
    <source>
        <dbReference type="ARBA" id="ARBA00004651"/>
    </source>
</evidence>
<feature type="domain" description="Type II secretion system protein GspF" evidence="7">
    <location>
        <begin position="139"/>
        <end position="266"/>
    </location>
</feature>
<dbReference type="GO" id="GO:0005886">
    <property type="term" value="C:plasma membrane"/>
    <property type="evidence" value="ECO:0007669"/>
    <property type="project" value="UniProtKB-SubCell"/>
</dbReference>
<sequence length="641" mass="71919">MRTDLIVRRWIARNPDSFIPVRKDLNSIRAGVTVEQYIRQALFIGLMTGLIAGLIGFFLSSFLFISNFGLKPELYNVLNLDINTSNPNVTIILAVQLIIAVAVFFIGGVIGYKAVLAYPSLEKMTRTTKINIGLHNAVAYMYAMRRGGAELLEILKSLSEMSAVYGEVSYEFRQVVRDADFFGYDVVSALRHLSETTPSQKMRDFLQDMLSTVESGGDLSQFLQDRVHILQEEAKFEQKEFLQFLGLVGEIYVTVFIAGPLFLITIMVVMGMMGSSAVFELSLIGYIVLPIGSLIFILMIDTISIKDENAIKYVKAKWLNQYTDVRVRQMTGEERLFATIARFDQFRYIKKWLAHPLNGFIEKPEYSFIFTIPLALLFLIWVFLHVPAGTLDDMIMAVDDMCMIALLIILIPYAVFYTIWNNKIRGIESLIPDFLDRMAGINEVGLTLTQSITIMARANLGILAYEIQHIQRDILWGANFSDALIRFELRVRTALIARTVTLITKASTMSSSIADLLRIAASDARMSEILKRDRLSEMFIYTAIVYLSFFVFIFVIGVITTQFLTVLANQSTEGLSMAGPLANVGTLSLTTIDRLLYHTCLVQGFFSGLIAGMMGESSIKAGVKHSCILIIAALLAFNFAF</sequence>
<organism evidence="8 9">
    <name type="scientific">Methanospirillum lacunae</name>
    <dbReference type="NCBI Taxonomy" id="668570"/>
    <lineage>
        <taxon>Archaea</taxon>
        <taxon>Methanobacteriati</taxon>
        <taxon>Methanobacteriota</taxon>
        <taxon>Stenosarchaea group</taxon>
        <taxon>Methanomicrobia</taxon>
        <taxon>Methanomicrobiales</taxon>
        <taxon>Methanospirillaceae</taxon>
        <taxon>Methanospirillum</taxon>
    </lineage>
</organism>
<keyword evidence="4 6" id="KW-1133">Transmembrane helix</keyword>
<feature type="transmembrane region" description="Helical" evidence="6">
    <location>
        <begin position="89"/>
        <end position="116"/>
    </location>
</feature>
<evidence type="ECO:0000256" key="6">
    <source>
        <dbReference type="SAM" id="Phobius"/>
    </source>
</evidence>
<dbReference type="InterPro" id="IPR018076">
    <property type="entry name" value="T2SS_GspF_dom"/>
</dbReference>
<dbReference type="RefSeq" id="WP_109967855.1">
    <property type="nucleotide sequence ID" value="NZ_CP176093.1"/>
</dbReference>
<keyword evidence="2" id="KW-1003">Cell membrane</keyword>
<comment type="subcellular location">
    <subcellularLocation>
        <location evidence="1">Cell membrane</location>
        <topology evidence="1">Multi-pass membrane protein</topology>
    </subcellularLocation>
</comment>
<dbReference type="GeneID" id="97549922"/>
<name>A0A2V2NC94_9EURY</name>
<evidence type="ECO:0000259" key="7">
    <source>
        <dbReference type="Pfam" id="PF00482"/>
    </source>
</evidence>
<feature type="transmembrane region" description="Helical" evidence="6">
    <location>
        <begin position="283"/>
        <end position="305"/>
    </location>
</feature>
<evidence type="ECO:0000256" key="5">
    <source>
        <dbReference type="ARBA" id="ARBA00023136"/>
    </source>
</evidence>
<proteinExistence type="predicted"/>
<feature type="transmembrane region" description="Helical" evidence="6">
    <location>
        <begin position="595"/>
        <end position="614"/>
    </location>
</feature>
<dbReference type="PANTHER" id="PTHR35402:SF1">
    <property type="entry name" value="TYPE II SECRETION SYSTEM PROTEIN GSPF DOMAIN-CONTAINING PROTEIN"/>
    <property type="match status" value="1"/>
</dbReference>
<evidence type="ECO:0000256" key="3">
    <source>
        <dbReference type="ARBA" id="ARBA00022692"/>
    </source>
</evidence>
<feature type="transmembrane region" description="Helical" evidence="6">
    <location>
        <begin position="366"/>
        <end position="384"/>
    </location>
</feature>
<dbReference type="EMBL" id="QGMY01000003">
    <property type="protein sequence ID" value="PWR73201.1"/>
    <property type="molecule type" value="Genomic_DNA"/>
</dbReference>
<feature type="transmembrane region" description="Helical" evidence="6">
    <location>
        <begin position="42"/>
        <end position="69"/>
    </location>
</feature>
<dbReference type="OrthoDB" id="12374at2157"/>
<dbReference type="Gene3D" id="1.20.81.30">
    <property type="entry name" value="Type II secretion system (T2SS), domain F"/>
    <property type="match status" value="1"/>
</dbReference>
<dbReference type="InterPro" id="IPR056569">
    <property type="entry name" value="ArlJ-like"/>
</dbReference>
<accession>A0A2V2NC94</accession>
<evidence type="ECO:0000256" key="4">
    <source>
        <dbReference type="ARBA" id="ARBA00022989"/>
    </source>
</evidence>
<protein>
    <submittedName>
        <fullName evidence="8">Secretion system protein</fullName>
    </submittedName>
</protein>
<dbReference type="PANTHER" id="PTHR35402">
    <property type="entry name" value="INTEGRAL MEMBRANE PROTEIN-RELATED"/>
    <property type="match status" value="1"/>
</dbReference>
<dbReference type="Proteomes" id="UP000245657">
    <property type="component" value="Unassembled WGS sequence"/>
</dbReference>
<feature type="transmembrane region" description="Helical" evidence="6">
    <location>
        <begin position="621"/>
        <end position="640"/>
    </location>
</feature>
<feature type="transmembrane region" description="Helical" evidence="6">
    <location>
        <begin position="404"/>
        <end position="420"/>
    </location>
</feature>
<keyword evidence="9" id="KW-1185">Reference proteome</keyword>
<dbReference type="AlphaFoldDB" id="A0A2V2NC94"/>
<dbReference type="Pfam" id="PF00482">
    <property type="entry name" value="T2SSF"/>
    <property type="match status" value="2"/>
</dbReference>
<evidence type="ECO:0000313" key="9">
    <source>
        <dbReference type="Proteomes" id="UP000245657"/>
    </source>
</evidence>